<dbReference type="AlphaFoldDB" id="A0A804QUK3"/>
<dbReference type="Pfam" id="PF04133">
    <property type="entry name" value="Vps55"/>
    <property type="match status" value="1"/>
</dbReference>
<evidence type="ECO:0000256" key="5">
    <source>
        <dbReference type="ARBA" id="ARBA00023136"/>
    </source>
</evidence>
<evidence type="ECO:0000256" key="1">
    <source>
        <dbReference type="ARBA" id="ARBA00004141"/>
    </source>
</evidence>
<feature type="region of interest" description="Disordered" evidence="6">
    <location>
        <begin position="91"/>
        <end position="115"/>
    </location>
</feature>
<keyword evidence="5 7" id="KW-0472">Membrane</keyword>
<dbReference type="PANTHER" id="PTHR12050:SF0">
    <property type="entry name" value="RH04491P"/>
    <property type="match status" value="1"/>
</dbReference>
<keyword evidence="4 7" id="KW-1133">Transmembrane helix</keyword>
<feature type="compositionally biased region" description="Basic residues" evidence="6">
    <location>
        <begin position="100"/>
        <end position="115"/>
    </location>
</feature>
<comment type="similarity">
    <text evidence="2">Belongs to the OB-RGRP/VPS55 family.</text>
</comment>
<evidence type="ECO:0000313" key="8">
    <source>
        <dbReference type="EnsemblPlants" id="Zm00001eb362350_P001"/>
    </source>
</evidence>
<keyword evidence="3 7" id="KW-0812">Transmembrane</keyword>
<feature type="transmembrane region" description="Helical" evidence="7">
    <location>
        <begin position="54"/>
        <end position="76"/>
    </location>
</feature>
<comment type="subcellular location">
    <subcellularLocation>
        <location evidence="1">Membrane</location>
        <topology evidence="1">Multi-pass membrane protein</topology>
    </subcellularLocation>
</comment>
<evidence type="ECO:0000256" key="2">
    <source>
        <dbReference type="ARBA" id="ARBA00005645"/>
    </source>
</evidence>
<evidence type="ECO:0000256" key="6">
    <source>
        <dbReference type="SAM" id="MobiDB-lite"/>
    </source>
</evidence>
<reference evidence="8" key="3">
    <citation type="submission" date="2021-05" db="UniProtKB">
        <authorList>
            <consortium name="EnsemblPlants"/>
        </authorList>
    </citation>
    <scope>IDENTIFICATION</scope>
    <source>
        <strain evidence="8">cv. B73</strain>
    </source>
</reference>
<feature type="compositionally biased region" description="Low complexity" evidence="6">
    <location>
        <begin position="182"/>
        <end position="198"/>
    </location>
</feature>
<evidence type="ECO:0000256" key="7">
    <source>
        <dbReference type="SAM" id="Phobius"/>
    </source>
</evidence>
<keyword evidence="9" id="KW-1185">Reference proteome</keyword>
<evidence type="ECO:0000256" key="4">
    <source>
        <dbReference type="ARBA" id="ARBA00022989"/>
    </source>
</evidence>
<reference evidence="9" key="1">
    <citation type="journal article" date="2009" name="Science">
        <title>The B73 maize genome: complexity, diversity, and dynamics.</title>
        <authorList>
            <person name="Schnable P.S."/>
            <person name="Ware D."/>
            <person name="Fulton R.S."/>
            <person name="Stein J.C."/>
            <person name="Wei F."/>
            <person name="Pasternak S."/>
            <person name="Liang C."/>
            <person name="Zhang J."/>
            <person name="Fulton L."/>
            <person name="Graves T.A."/>
            <person name="Minx P."/>
            <person name="Reily A.D."/>
            <person name="Courtney L."/>
            <person name="Kruchowski S.S."/>
            <person name="Tomlinson C."/>
            <person name="Strong C."/>
            <person name="Delehaunty K."/>
            <person name="Fronick C."/>
            <person name="Courtney B."/>
            <person name="Rock S.M."/>
            <person name="Belter E."/>
            <person name="Du F."/>
            <person name="Kim K."/>
            <person name="Abbott R.M."/>
            <person name="Cotton M."/>
            <person name="Levy A."/>
            <person name="Marchetto P."/>
            <person name="Ochoa K."/>
            <person name="Jackson S.M."/>
            <person name="Gillam B."/>
            <person name="Chen W."/>
            <person name="Yan L."/>
            <person name="Higginbotham J."/>
            <person name="Cardenas M."/>
            <person name="Waligorski J."/>
            <person name="Applebaum E."/>
            <person name="Phelps L."/>
            <person name="Falcone J."/>
            <person name="Kanchi K."/>
            <person name="Thane T."/>
            <person name="Scimone A."/>
            <person name="Thane N."/>
            <person name="Henke J."/>
            <person name="Wang T."/>
            <person name="Ruppert J."/>
            <person name="Shah N."/>
            <person name="Rotter K."/>
            <person name="Hodges J."/>
            <person name="Ingenthron E."/>
            <person name="Cordes M."/>
            <person name="Kohlberg S."/>
            <person name="Sgro J."/>
            <person name="Delgado B."/>
            <person name="Mead K."/>
            <person name="Chinwalla A."/>
            <person name="Leonard S."/>
            <person name="Crouse K."/>
            <person name="Collura K."/>
            <person name="Kudrna D."/>
            <person name="Currie J."/>
            <person name="He R."/>
            <person name="Angelova A."/>
            <person name="Rajasekar S."/>
            <person name="Mueller T."/>
            <person name="Lomeli R."/>
            <person name="Scara G."/>
            <person name="Ko A."/>
            <person name="Delaney K."/>
            <person name="Wissotski M."/>
            <person name="Lopez G."/>
            <person name="Campos D."/>
            <person name="Braidotti M."/>
            <person name="Ashley E."/>
            <person name="Golser W."/>
            <person name="Kim H."/>
            <person name="Lee S."/>
            <person name="Lin J."/>
            <person name="Dujmic Z."/>
            <person name="Kim W."/>
            <person name="Talag J."/>
            <person name="Zuccolo A."/>
            <person name="Fan C."/>
            <person name="Sebastian A."/>
            <person name="Kramer M."/>
            <person name="Spiegel L."/>
            <person name="Nascimento L."/>
            <person name="Zutavern T."/>
            <person name="Miller B."/>
            <person name="Ambroise C."/>
            <person name="Muller S."/>
            <person name="Spooner W."/>
            <person name="Narechania A."/>
            <person name="Ren L."/>
            <person name="Wei S."/>
            <person name="Kumari S."/>
            <person name="Faga B."/>
            <person name="Levy M.J."/>
            <person name="McMahan L."/>
            <person name="Van Buren P."/>
            <person name="Vaughn M.W."/>
            <person name="Ying K."/>
            <person name="Yeh C.-T."/>
            <person name="Emrich S.J."/>
            <person name="Jia Y."/>
            <person name="Kalyanaraman A."/>
            <person name="Hsia A.-P."/>
            <person name="Barbazuk W.B."/>
            <person name="Baucom R.S."/>
            <person name="Brutnell T.P."/>
            <person name="Carpita N.C."/>
            <person name="Chaparro C."/>
            <person name="Chia J.-M."/>
            <person name="Deragon J.-M."/>
            <person name="Estill J.C."/>
            <person name="Fu Y."/>
            <person name="Jeddeloh J.A."/>
            <person name="Han Y."/>
            <person name="Lee H."/>
            <person name="Li P."/>
            <person name="Lisch D.R."/>
            <person name="Liu S."/>
            <person name="Liu Z."/>
            <person name="Nagel D.H."/>
            <person name="McCann M.C."/>
            <person name="SanMiguel P."/>
            <person name="Myers A.M."/>
            <person name="Nettleton D."/>
            <person name="Nguyen J."/>
            <person name="Penning B.W."/>
            <person name="Ponnala L."/>
            <person name="Schneider K.L."/>
            <person name="Schwartz D.C."/>
            <person name="Sharma A."/>
            <person name="Soderlund C."/>
            <person name="Springer N.M."/>
            <person name="Sun Q."/>
            <person name="Wang H."/>
            <person name="Waterman M."/>
            <person name="Westerman R."/>
            <person name="Wolfgruber T.K."/>
            <person name="Yang L."/>
            <person name="Yu Y."/>
            <person name="Zhang L."/>
            <person name="Zhou S."/>
            <person name="Zhu Q."/>
            <person name="Bennetzen J.L."/>
            <person name="Dawe R.K."/>
            <person name="Jiang J."/>
            <person name="Jiang N."/>
            <person name="Presting G.G."/>
            <person name="Wessler S.R."/>
            <person name="Aluru S."/>
            <person name="Martienssen R.A."/>
            <person name="Clifton S.W."/>
            <person name="McCombie W.R."/>
            <person name="Wing R.A."/>
            <person name="Wilson R.K."/>
        </authorList>
    </citation>
    <scope>NUCLEOTIDE SEQUENCE [LARGE SCALE GENOMIC DNA]</scope>
    <source>
        <strain evidence="9">cv. B73</strain>
    </source>
</reference>
<reference evidence="8" key="2">
    <citation type="submission" date="2019-07" db="EMBL/GenBank/DDBJ databases">
        <authorList>
            <person name="Seetharam A."/>
            <person name="Woodhouse M."/>
            <person name="Cannon E."/>
        </authorList>
    </citation>
    <scope>NUCLEOTIDE SEQUENCE [LARGE SCALE GENOMIC DNA]</scope>
    <source>
        <strain evidence="8">cv. B73</strain>
    </source>
</reference>
<dbReference type="InParanoid" id="A0A804QUK3"/>
<name>A0A804QUK3_MAIZE</name>
<dbReference type="PANTHER" id="PTHR12050">
    <property type="entry name" value="LEPTIN RECEPTOR-RELATED"/>
    <property type="match status" value="1"/>
</dbReference>
<dbReference type="GO" id="GO:0016020">
    <property type="term" value="C:membrane"/>
    <property type="evidence" value="ECO:0007669"/>
    <property type="project" value="UniProtKB-SubCell"/>
</dbReference>
<evidence type="ECO:0000313" key="9">
    <source>
        <dbReference type="Proteomes" id="UP000007305"/>
    </source>
</evidence>
<dbReference type="InterPro" id="IPR007262">
    <property type="entry name" value="Vps55/LEPROT"/>
</dbReference>
<dbReference type="Proteomes" id="UP000007305">
    <property type="component" value="Chromosome 8"/>
</dbReference>
<feature type="region of interest" description="Disordered" evidence="6">
    <location>
        <begin position="182"/>
        <end position="207"/>
    </location>
</feature>
<organism evidence="8 9">
    <name type="scientific">Zea mays</name>
    <name type="common">Maize</name>
    <dbReference type="NCBI Taxonomy" id="4577"/>
    <lineage>
        <taxon>Eukaryota</taxon>
        <taxon>Viridiplantae</taxon>
        <taxon>Streptophyta</taxon>
        <taxon>Embryophyta</taxon>
        <taxon>Tracheophyta</taxon>
        <taxon>Spermatophyta</taxon>
        <taxon>Magnoliopsida</taxon>
        <taxon>Liliopsida</taxon>
        <taxon>Poales</taxon>
        <taxon>Poaceae</taxon>
        <taxon>PACMAD clade</taxon>
        <taxon>Panicoideae</taxon>
        <taxon>Andropogonodae</taxon>
        <taxon>Andropogoneae</taxon>
        <taxon>Tripsacinae</taxon>
        <taxon>Zea</taxon>
    </lineage>
</organism>
<feature type="transmembrane region" description="Helical" evidence="7">
    <location>
        <begin position="21"/>
        <end position="42"/>
    </location>
</feature>
<proteinExistence type="inferred from homology"/>
<accession>A0A804QUK3</accession>
<dbReference type="EnsemblPlants" id="Zm00001eb362350_T001">
    <property type="protein sequence ID" value="Zm00001eb362350_P001"/>
    <property type="gene ID" value="Zm00001eb362350"/>
</dbReference>
<sequence length="251" mass="28387">MPVLRWWIHTHFLTSREGGGWINAAKFLTGASAMGSLAIPAIPRHAGLIETGAMFIQFTSFFILVCTVLCFHRATLDEDWRHHRRRSSPEVDWRSAESVRRRRPPPAQRGMRRQRWRWPRGTHPCLAVRVAGAKGGMLRNVLYICPTRTYNMPARRFASSTIRHETTLLQAPYTYAAKYGADRPTTGAPRTAAAAAPDSRYGGELSRQRPCRSPIYLSFRSCTPRRLVVSSRSRSCVCVPRVHHDDPGGVH</sequence>
<dbReference type="Gramene" id="Zm00001eb362350_T001">
    <property type="protein sequence ID" value="Zm00001eb362350_P001"/>
    <property type="gene ID" value="Zm00001eb362350"/>
</dbReference>
<protein>
    <submittedName>
        <fullName evidence="8">Uncharacterized protein</fullName>
    </submittedName>
</protein>
<evidence type="ECO:0000256" key="3">
    <source>
        <dbReference type="ARBA" id="ARBA00022692"/>
    </source>
</evidence>